<dbReference type="PANTHER" id="PTHR10091:SF49">
    <property type="entry name" value="ALDOSE 1-EPIMERASE"/>
    <property type="match status" value="1"/>
</dbReference>
<dbReference type="EC" id="5.1.3.3" evidence="5"/>
<feature type="active site" description="Proton donor" evidence="6">
    <location>
        <position position="183"/>
    </location>
</feature>
<evidence type="ECO:0000256" key="1">
    <source>
        <dbReference type="ARBA" id="ARBA00005028"/>
    </source>
</evidence>
<dbReference type="NCBIfam" id="NF008277">
    <property type="entry name" value="PRK11055.1"/>
    <property type="match status" value="1"/>
</dbReference>
<dbReference type="GO" id="GO:0004034">
    <property type="term" value="F:aldose 1-epimerase activity"/>
    <property type="evidence" value="ECO:0007669"/>
    <property type="project" value="UniProtKB-EC"/>
</dbReference>
<feature type="active site" description="Proton acceptor" evidence="6">
    <location>
        <position position="315"/>
    </location>
</feature>
<dbReference type="Proteomes" id="UP000241421">
    <property type="component" value="Unassembled WGS sequence"/>
</dbReference>
<dbReference type="Gene3D" id="2.70.98.10">
    <property type="match status" value="1"/>
</dbReference>
<dbReference type="GO" id="GO:0006006">
    <property type="term" value="P:glucose metabolic process"/>
    <property type="evidence" value="ECO:0007669"/>
    <property type="project" value="TreeGrafter"/>
</dbReference>
<dbReference type="PIRSF" id="PIRSF005096">
    <property type="entry name" value="GALM"/>
    <property type="match status" value="1"/>
</dbReference>
<dbReference type="Pfam" id="PF01263">
    <property type="entry name" value="Aldose_epim"/>
    <property type="match status" value="1"/>
</dbReference>
<comment type="similarity">
    <text evidence="2 5">Belongs to the aldose epimerase family.</text>
</comment>
<reference evidence="9 10" key="1">
    <citation type="submission" date="2018-04" db="EMBL/GenBank/DDBJ databases">
        <title>Massilia violaceinigra sp. nov., a novel purple-pigmented bacterium isolated from Tianshan glacier, Xinjiang, China.</title>
        <authorList>
            <person name="Wang H."/>
        </authorList>
    </citation>
    <scope>NUCLEOTIDE SEQUENCE [LARGE SCALE GENOMIC DNA]</scope>
    <source>
        <strain evidence="9 10">B448-2</strain>
    </source>
</reference>
<dbReference type="GO" id="GO:0030246">
    <property type="term" value="F:carbohydrate binding"/>
    <property type="evidence" value="ECO:0007669"/>
    <property type="project" value="InterPro"/>
</dbReference>
<evidence type="ECO:0000256" key="8">
    <source>
        <dbReference type="PIRSR" id="PIRSR005096-3"/>
    </source>
</evidence>
<comment type="pathway">
    <text evidence="1 5">Carbohydrate metabolism; hexose metabolism.</text>
</comment>
<keyword evidence="3 5" id="KW-0413">Isomerase</keyword>
<evidence type="ECO:0000256" key="4">
    <source>
        <dbReference type="ARBA" id="ARBA00023277"/>
    </source>
</evidence>
<dbReference type="InterPro" id="IPR015443">
    <property type="entry name" value="Aldose_1-epimerase"/>
</dbReference>
<keyword evidence="10" id="KW-1185">Reference proteome</keyword>
<protein>
    <recommendedName>
        <fullName evidence="5">Aldose 1-epimerase</fullName>
        <ecNumber evidence="5">5.1.3.3</ecNumber>
    </recommendedName>
</protein>
<comment type="catalytic activity">
    <reaction evidence="5">
        <text>alpha-D-glucose = beta-D-glucose</text>
        <dbReference type="Rhea" id="RHEA:10264"/>
        <dbReference type="ChEBI" id="CHEBI:15903"/>
        <dbReference type="ChEBI" id="CHEBI:17925"/>
        <dbReference type="EC" id="5.1.3.3"/>
    </reaction>
</comment>
<evidence type="ECO:0000256" key="5">
    <source>
        <dbReference type="PIRNR" id="PIRNR005096"/>
    </source>
</evidence>
<evidence type="ECO:0000256" key="3">
    <source>
        <dbReference type="ARBA" id="ARBA00023235"/>
    </source>
</evidence>
<evidence type="ECO:0000256" key="7">
    <source>
        <dbReference type="PIRSR" id="PIRSR005096-2"/>
    </source>
</evidence>
<feature type="binding site" evidence="8">
    <location>
        <begin position="83"/>
        <end position="84"/>
    </location>
    <ligand>
        <name>beta-D-galactose</name>
        <dbReference type="ChEBI" id="CHEBI:27667"/>
    </ligand>
</feature>
<proteinExistence type="inferred from homology"/>
<dbReference type="AlphaFoldDB" id="A0A2U2HJ33"/>
<feature type="binding site" evidence="7">
    <location>
        <position position="253"/>
    </location>
    <ligand>
        <name>beta-D-galactose</name>
        <dbReference type="ChEBI" id="CHEBI:27667"/>
    </ligand>
</feature>
<dbReference type="InterPro" id="IPR008183">
    <property type="entry name" value="Aldose_1/G6P_1-epimerase"/>
</dbReference>
<dbReference type="OrthoDB" id="9779408at2"/>
<comment type="caution">
    <text evidence="9">The sequence shown here is derived from an EMBL/GenBank/DDBJ whole genome shotgun (WGS) entry which is preliminary data.</text>
</comment>
<evidence type="ECO:0000313" key="9">
    <source>
        <dbReference type="EMBL" id="PWF46845.1"/>
    </source>
</evidence>
<dbReference type="SUPFAM" id="SSF74650">
    <property type="entry name" value="Galactose mutarotase-like"/>
    <property type="match status" value="1"/>
</dbReference>
<evidence type="ECO:0000313" key="10">
    <source>
        <dbReference type="Proteomes" id="UP000241421"/>
    </source>
</evidence>
<evidence type="ECO:0000256" key="2">
    <source>
        <dbReference type="ARBA" id="ARBA00006206"/>
    </source>
</evidence>
<dbReference type="InterPro" id="IPR014718">
    <property type="entry name" value="GH-type_carb-bd"/>
</dbReference>
<dbReference type="InterPro" id="IPR011013">
    <property type="entry name" value="Gal_mutarotase_sf_dom"/>
</dbReference>
<name>A0A2U2HJ33_9BURK</name>
<dbReference type="UniPathway" id="UPA00242"/>
<dbReference type="EMBL" id="PXWF02000238">
    <property type="protein sequence ID" value="PWF46845.1"/>
    <property type="molecule type" value="Genomic_DNA"/>
</dbReference>
<gene>
    <name evidence="9" type="ORF">C7C56_014940</name>
</gene>
<evidence type="ECO:0000256" key="6">
    <source>
        <dbReference type="PIRSR" id="PIRSR005096-1"/>
    </source>
</evidence>
<keyword evidence="4 5" id="KW-0119">Carbohydrate metabolism</keyword>
<dbReference type="CDD" id="cd09019">
    <property type="entry name" value="galactose_mutarotase_like"/>
    <property type="match status" value="1"/>
</dbReference>
<sequence>MHKPHIGHRAFGSLPDGRQARLYTLVNRNGMIVRISDYGGVITEIHTPDRHGFFTDITLGYDTVAPYSHESPYFGALIGRFGNRIARGRFELDGETVQLPLNDGANHLHGGTGGFHKVLWEAAPFQDGDVCGLTLTYLSVDGEQGYPGNLRVKVVYALGDDNTLGVKFHAETDRATPVNLTQHAYFNLAGHGSVLGHEFTIDADAYLPVDAGLIPEGGPAGVAGTPFDFRSARKLGARVGEPHEQLARGSGYDHNYVLNAGAGGAAVRVREPVSGRVLELFTDQPGVQLYSGNFLDGSLSGKGWRYGHRGGFCIEPQHFPDAPNQPRFANTILRPGEQYETESRFRFSVQR</sequence>
<accession>A0A2U2HJ33</accession>
<dbReference type="GO" id="GO:0033499">
    <property type="term" value="P:galactose catabolic process via UDP-galactose, Leloir pathway"/>
    <property type="evidence" value="ECO:0007669"/>
    <property type="project" value="TreeGrafter"/>
</dbReference>
<dbReference type="RefSeq" id="WP_106758175.1">
    <property type="nucleotide sequence ID" value="NZ_PXWF02000238.1"/>
</dbReference>
<organism evidence="9 10">
    <name type="scientific">Massilia glaciei</name>
    <dbReference type="NCBI Taxonomy" id="1524097"/>
    <lineage>
        <taxon>Bacteria</taxon>
        <taxon>Pseudomonadati</taxon>
        <taxon>Pseudomonadota</taxon>
        <taxon>Betaproteobacteria</taxon>
        <taxon>Burkholderiales</taxon>
        <taxon>Oxalobacteraceae</taxon>
        <taxon>Telluria group</taxon>
        <taxon>Massilia</taxon>
    </lineage>
</organism>
<dbReference type="InterPro" id="IPR047215">
    <property type="entry name" value="Galactose_mutarotase-like"/>
</dbReference>
<dbReference type="PANTHER" id="PTHR10091">
    <property type="entry name" value="ALDOSE-1-EPIMERASE"/>
    <property type="match status" value="1"/>
</dbReference>
<feature type="binding site" evidence="8">
    <location>
        <begin position="183"/>
        <end position="185"/>
    </location>
    <ligand>
        <name>beta-D-galactose</name>
        <dbReference type="ChEBI" id="CHEBI:27667"/>
    </ligand>
</feature>